<dbReference type="EMBL" id="KQ971312">
    <property type="protein sequence ID" value="EEZ98436.1"/>
    <property type="molecule type" value="Genomic_DNA"/>
</dbReference>
<proteinExistence type="predicted"/>
<gene>
    <name evidence="2" type="primary">GLEAN_00915</name>
    <name evidence="2" type="ORF">TcasGA2_TC000915</name>
</gene>
<dbReference type="AlphaFoldDB" id="D6W934"/>
<evidence type="ECO:0000256" key="1">
    <source>
        <dbReference type="SAM" id="Phobius"/>
    </source>
</evidence>
<feature type="transmembrane region" description="Helical" evidence="1">
    <location>
        <begin position="120"/>
        <end position="141"/>
    </location>
</feature>
<keyword evidence="1" id="KW-0472">Membrane</keyword>
<keyword evidence="1" id="KW-0812">Transmembrane</keyword>
<keyword evidence="1" id="KW-1133">Transmembrane helix</keyword>
<name>D6W934_TRICA</name>
<evidence type="ECO:0000313" key="2">
    <source>
        <dbReference type="EMBL" id="EEZ98436.1"/>
    </source>
</evidence>
<reference evidence="2 3" key="1">
    <citation type="journal article" date="2008" name="Nature">
        <title>The genome of the model beetle and pest Tribolium castaneum.</title>
        <authorList>
            <consortium name="Tribolium Genome Sequencing Consortium"/>
            <person name="Richards S."/>
            <person name="Gibbs R.A."/>
            <person name="Weinstock G.M."/>
            <person name="Brown S.J."/>
            <person name="Denell R."/>
            <person name="Beeman R.W."/>
            <person name="Gibbs R."/>
            <person name="Beeman R.W."/>
            <person name="Brown S.J."/>
            <person name="Bucher G."/>
            <person name="Friedrich M."/>
            <person name="Grimmelikhuijzen C.J."/>
            <person name="Klingler M."/>
            <person name="Lorenzen M."/>
            <person name="Richards S."/>
            <person name="Roth S."/>
            <person name="Schroder R."/>
            <person name="Tautz D."/>
            <person name="Zdobnov E.M."/>
            <person name="Muzny D."/>
            <person name="Gibbs R.A."/>
            <person name="Weinstock G.M."/>
            <person name="Attaway T."/>
            <person name="Bell S."/>
            <person name="Buhay C.J."/>
            <person name="Chandrabose M.N."/>
            <person name="Chavez D."/>
            <person name="Clerk-Blankenburg K.P."/>
            <person name="Cree A."/>
            <person name="Dao M."/>
            <person name="Davis C."/>
            <person name="Chacko J."/>
            <person name="Dinh H."/>
            <person name="Dugan-Rocha S."/>
            <person name="Fowler G."/>
            <person name="Garner T.T."/>
            <person name="Garnes J."/>
            <person name="Gnirke A."/>
            <person name="Hawes A."/>
            <person name="Hernandez J."/>
            <person name="Hines S."/>
            <person name="Holder M."/>
            <person name="Hume J."/>
            <person name="Jhangiani S.N."/>
            <person name="Joshi V."/>
            <person name="Khan Z.M."/>
            <person name="Jackson L."/>
            <person name="Kovar C."/>
            <person name="Kowis A."/>
            <person name="Lee S."/>
            <person name="Lewis L.R."/>
            <person name="Margolis J."/>
            <person name="Morgan M."/>
            <person name="Nazareth L.V."/>
            <person name="Nguyen N."/>
            <person name="Okwuonu G."/>
            <person name="Parker D."/>
            <person name="Richards S."/>
            <person name="Ruiz S.J."/>
            <person name="Santibanez J."/>
            <person name="Savard J."/>
            <person name="Scherer S.E."/>
            <person name="Schneider B."/>
            <person name="Sodergren E."/>
            <person name="Tautz D."/>
            <person name="Vattahil S."/>
            <person name="Villasana D."/>
            <person name="White C.S."/>
            <person name="Wright R."/>
            <person name="Park Y."/>
            <person name="Beeman R.W."/>
            <person name="Lord J."/>
            <person name="Oppert B."/>
            <person name="Lorenzen M."/>
            <person name="Brown S."/>
            <person name="Wang L."/>
            <person name="Savard J."/>
            <person name="Tautz D."/>
            <person name="Richards S."/>
            <person name="Weinstock G."/>
            <person name="Gibbs R.A."/>
            <person name="Liu Y."/>
            <person name="Worley K."/>
            <person name="Weinstock G."/>
            <person name="Elsik C.G."/>
            <person name="Reese J.T."/>
            <person name="Elhaik E."/>
            <person name="Landan G."/>
            <person name="Graur D."/>
            <person name="Arensburger P."/>
            <person name="Atkinson P."/>
            <person name="Beeman R.W."/>
            <person name="Beidler J."/>
            <person name="Brown S.J."/>
            <person name="Demuth J.P."/>
            <person name="Drury D.W."/>
            <person name="Du Y.Z."/>
            <person name="Fujiwara H."/>
            <person name="Lorenzen M."/>
            <person name="Maselli V."/>
            <person name="Osanai M."/>
            <person name="Park Y."/>
            <person name="Robertson H.M."/>
            <person name="Tu Z."/>
            <person name="Wang J.J."/>
            <person name="Wang S."/>
            <person name="Richards S."/>
            <person name="Song H."/>
            <person name="Zhang L."/>
            <person name="Sodergren E."/>
            <person name="Werner D."/>
            <person name="Stanke M."/>
            <person name="Morgenstern B."/>
            <person name="Solovyev V."/>
            <person name="Kosarev P."/>
            <person name="Brown G."/>
            <person name="Chen H.C."/>
            <person name="Ermolaeva O."/>
            <person name="Hlavina W."/>
            <person name="Kapustin Y."/>
            <person name="Kiryutin B."/>
            <person name="Kitts P."/>
            <person name="Maglott D."/>
            <person name="Pruitt K."/>
            <person name="Sapojnikov V."/>
            <person name="Souvorov A."/>
            <person name="Mackey A.J."/>
            <person name="Waterhouse R.M."/>
            <person name="Wyder S."/>
            <person name="Zdobnov E.M."/>
            <person name="Zdobnov E.M."/>
            <person name="Wyder S."/>
            <person name="Kriventseva E.V."/>
            <person name="Kadowaki T."/>
            <person name="Bork P."/>
            <person name="Aranda M."/>
            <person name="Bao R."/>
            <person name="Beermann A."/>
            <person name="Berns N."/>
            <person name="Bolognesi R."/>
            <person name="Bonneton F."/>
            <person name="Bopp D."/>
            <person name="Brown S.J."/>
            <person name="Bucher G."/>
            <person name="Butts T."/>
            <person name="Chaumot A."/>
            <person name="Denell R.E."/>
            <person name="Ferrier D.E."/>
            <person name="Friedrich M."/>
            <person name="Gordon C.M."/>
            <person name="Jindra M."/>
            <person name="Klingler M."/>
            <person name="Lan Q."/>
            <person name="Lattorff H.M."/>
            <person name="Laudet V."/>
            <person name="von Levetsow C."/>
            <person name="Liu Z."/>
            <person name="Lutz R."/>
            <person name="Lynch J.A."/>
            <person name="da Fonseca R.N."/>
            <person name="Posnien N."/>
            <person name="Reuter R."/>
            <person name="Roth S."/>
            <person name="Savard J."/>
            <person name="Schinko J.B."/>
            <person name="Schmitt C."/>
            <person name="Schoppmeier M."/>
            <person name="Schroder R."/>
            <person name="Shippy T.D."/>
            <person name="Simonnet F."/>
            <person name="Marques-Souza H."/>
            <person name="Tautz D."/>
            <person name="Tomoyasu Y."/>
            <person name="Trauner J."/>
            <person name="Van der Zee M."/>
            <person name="Vervoort M."/>
            <person name="Wittkopp N."/>
            <person name="Wimmer E.A."/>
            <person name="Yang X."/>
            <person name="Jones A.K."/>
            <person name="Sattelle D.B."/>
            <person name="Ebert P.R."/>
            <person name="Nelson D."/>
            <person name="Scott J.G."/>
            <person name="Beeman R.W."/>
            <person name="Muthukrishnan S."/>
            <person name="Kramer K.J."/>
            <person name="Arakane Y."/>
            <person name="Beeman R.W."/>
            <person name="Zhu Q."/>
            <person name="Hogenkamp D."/>
            <person name="Dixit R."/>
            <person name="Oppert B."/>
            <person name="Jiang H."/>
            <person name="Zou Z."/>
            <person name="Marshall J."/>
            <person name="Elpidina E."/>
            <person name="Vinokurov K."/>
            <person name="Oppert C."/>
            <person name="Zou Z."/>
            <person name="Evans J."/>
            <person name="Lu Z."/>
            <person name="Zhao P."/>
            <person name="Sumathipala N."/>
            <person name="Altincicek B."/>
            <person name="Vilcinskas A."/>
            <person name="Williams M."/>
            <person name="Hultmark D."/>
            <person name="Hetru C."/>
            <person name="Jiang H."/>
            <person name="Grimmelikhuijzen C.J."/>
            <person name="Hauser F."/>
            <person name="Cazzamali G."/>
            <person name="Williamson M."/>
            <person name="Park Y."/>
            <person name="Li B."/>
            <person name="Tanaka Y."/>
            <person name="Predel R."/>
            <person name="Neupert S."/>
            <person name="Schachtner J."/>
            <person name="Verleyen P."/>
            <person name="Raible F."/>
            <person name="Bork P."/>
            <person name="Friedrich M."/>
            <person name="Walden K.K."/>
            <person name="Robertson H.M."/>
            <person name="Angeli S."/>
            <person name="Foret S."/>
            <person name="Bucher G."/>
            <person name="Schuetz S."/>
            <person name="Maleszka R."/>
            <person name="Wimmer E.A."/>
            <person name="Beeman R.W."/>
            <person name="Lorenzen M."/>
            <person name="Tomoyasu Y."/>
            <person name="Miller S.C."/>
            <person name="Grossmann D."/>
            <person name="Bucher G."/>
        </authorList>
    </citation>
    <scope>NUCLEOTIDE SEQUENCE [LARGE SCALE GENOMIC DNA]</scope>
    <source>
        <strain evidence="2 3">Georgia GA2</strain>
    </source>
</reference>
<accession>D6W934</accession>
<sequence>MTNILQSVTARPRPARNWMRCRLTESFVISVTFRLRFSALKQRRDGHRLRGTPAERCCGKKNPLSRTVNPCKRSVKNRPTAVFNDPNGRRCIEKRLVPMQCRSPSIGQRLADSIYPRRNYLLIALGIRQLLGILGLLISFYNRKSGLILRLDTDI</sequence>
<dbReference type="Proteomes" id="UP000007266">
    <property type="component" value="Linkage group 2"/>
</dbReference>
<dbReference type="HOGENOM" id="CLU_1697787_0_0_1"/>
<protein>
    <submittedName>
        <fullName evidence="2">Uncharacterized protein</fullName>
    </submittedName>
</protein>
<reference evidence="2 3" key="2">
    <citation type="journal article" date="2010" name="Nucleic Acids Res.">
        <title>BeetleBase in 2010: revisions to provide comprehensive genomic information for Tribolium castaneum.</title>
        <authorList>
            <person name="Kim H.S."/>
            <person name="Murphy T."/>
            <person name="Xia J."/>
            <person name="Caragea D."/>
            <person name="Park Y."/>
            <person name="Beeman R.W."/>
            <person name="Lorenzen M.D."/>
            <person name="Butcher S."/>
            <person name="Manak J.R."/>
            <person name="Brown S.J."/>
        </authorList>
    </citation>
    <scope>GENOME REANNOTATION</scope>
    <source>
        <strain evidence="2 3">Georgia GA2</strain>
    </source>
</reference>
<evidence type="ECO:0000313" key="3">
    <source>
        <dbReference type="Proteomes" id="UP000007266"/>
    </source>
</evidence>
<organism evidence="2 3">
    <name type="scientific">Tribolium castaneum</name>
    <name type="common">Red flour beetle</name>
    <dbReference type="NCBI Taxonomy" id="7070"/>
    <lineage>
        <taxon>Eukaryota</taxon>
        <taxon>Metazoa</taxon>
        <taxon>Ecdysozoa</taxon>
        <taxon>Arthropoda</taxon>
        <taxon>Hexapoda</taxon>
        <taxon>Insecta</taxon>
        <taxon>Pterygota</taxon>
        <taxon>Neoptera</taxon>
        <taxon>Endopterygota</taxon>
        <taxon>Coleoptera</taxon>
        <taxon>Polyphaga</taxon>
        <taxon>Cucujiformia</taxon>
        <taxon>Tenebrionidae</taxon>
        <taxon>Tenebrionidae incertae sedis</taxon>
        <taxon>Tribolium</taxon>
    </lineage>
</organism>
<keyword evidence="3" id="KW-1185">Reference proteome</keyword>